<dbReference type="PANTHER" id="PTHR30352:SF2">
    <property type="entry name" value="ANAEROBIC RIBONUCLEOSIDE-TRIPHOSPHATE REDUCTASE-ACTIVATING PROTEIN"/>
    <property type="match status" value="1"/>
</dbReference>
<dbReference type="SFLD" id="SFLDG01063">
    <property type="entry name" value="activating_enzymes__group_1"/>
    <property type="match status" value="1"/>
</dbReference>
<sequence length="216" mass="23875">MTYIRLGHGLSRLHPNLHNGPGLRLCIWTQGCVHRCTQQCLNPHYLDPEGGFRYRTEEVVAAILEVAKTAPRLEGITVLGGEPFEQPSPVADICQATRATGLSTMVYSGHTLTHLRRQADSKIDRLLDATDLLVDGPFLPELRDERLAWRGSTNQRLNCLTERYEEASLAAAFVRQGKGFSVVINGDGISLSGFQSREIAKLAEDFVDETTSSNLL</sequence>
<dbReference type="GO" id="GO:0043365">
    <property type="term" value="F:[formate-C-acetyltransferase]-activating enzyme activity"/>
    <property type="evidence" value="ECO:0007669"/>
    <property type="project" value="InterPro"/>
</dbReference>
<evidence type="ECO:0000313" key="8">
    <source>
        <dbReference type="Proteomes" id="UP001139103"/>
    </source>
</evidence>
<keyword evidence="5" id="KW-0408">Iron</keyword>
<keyword evidence="8" id="KW-1185">Reference proteome</keyword>
<dbReference type="Proteomes" id="UP001139103">
    <property type="component" value="Unassembled WGS sequence"/>
</dbReference>
<keyword evidence="3" id="KW-0949">S-adenosyl-L-methionine</keyword>
<evidence type="ECO:0000256" key="2">
    <source>
        <dbReference type="ARBA" id="ARBA00022485"/>
    </source>
</evidence>
<evidence type="ECO:0000256" key="1">
    <source>
        <dbReference type="ARBA" id="ARBA00001966"/>
    </source>
</evidence>
<dbReference type="GO" id="GO:0051539">
    <property type="term" value="F:4 iron, 4 sulfur cluster binding"/>
    <property type="evidence" value="ECO:0007669"/>
    <property type="project" value="UniProtKB-KW"/>
</dbReference>
<dbReference type="RefSeq" id="WP_230214918.1">
    <property type="nucleotide sequence ID" value="NZ_JAJKFT010000002.1"/>
</dbReference>
<dbReference type="EMBL" id="JAJKFT010000002">
    <property type="protein sequence ID" value="MCC9627106.1"/>
    <property type="molecule type" value="Genomic_DNA"/>
</dbReference>
<dbReference type="GO" id="GO:0046872">
    <property type="term" value="F:metal ion binding"/>
    <property type="evidence" value="ECO:0007669"/>
    <property type="project" value="UniProtKB-KW"/>
</dbReference>
<dbReference type="Gene3D" id="3.20.20.70">
    <property type="entry name" value="Aldolase class I"/>
    <property type="match status" value="1"/>
</dbReference>
<dbReference type="PANTHER" id="PTHR30352">
    <property type="entry name" value="PYRUVATE FORMATE-LYASE-ACTIVATING ENZYME"/>
    <property type="match status" value="1"/>
</dbReference>
<keyword evidence="4" id="KW-0479">Metal-binding</keyword>
<name>A0A9X1MIC2_9BACT</name>
<dbReference type="InterPro" id="IPR012837">
    <property type="entry name" value="NrdG"/>
</dbReference>
<evidence type="ECO:0000256" key="6">
    <source>
        <dbReference type="ARBA" id="ARBA00023014"/>
    </source>
</evidence>
<dbReference type="InterPro" id="IPR007197">
    <property type="entry name" value="rSAM"/>
</dbReference>
<dbReference type="InterPro" id="IPR034457">
    <property type="entry name" value="Organic_radical-activating"/>
</dbReference>
<gene>
    <name evidence="7" type="ORF">LOC68_01685</name>
</gene>
<comment type="cofactor">
    <cofactor evidence="1">
        <name>[4Fe-4S] cluster</name>
        <dbReference type="ChEBI" id="CHEBI:49883"/>
    </cofactor>
</comment>
<protein>
    <submittedName>
        <fullName evidence="7">Radical SAM protein</fullName>
    </submittedName>
</protein>
<dbReference type="InterPro" id="IPR058240">
    <property type="entry name" value="rSAM_sf"/>
</dbReference>
<dbReference type="SFLD" id="SFLDF00299">
    <property type="entry name" value="anaerobic_ribonucleoside-triph"/>
    <property type="match status" value="1"/>
</dbReference>
<dbReference type="InterPro" id="IPR013785">
    <property type="entry name" value="Aldolase_TIM"/>
</dbReference>
<proteinExistence type="predicted"/>
<evidence type="ECO:0000256" key="3">
    <source>
        <dbReference type="ARBA" id="ARBA00022691"/>
    </source>
</evidence>
<keyword evidence="2" id="KW-0004">4Fe-4S</keyword>
<comment type="caution">
    <text evidence="7">The sequence shown here is derived from an EMBL/GenBank/DDBJ whole genome shotgun (WGS) entry which is preliminary data.</text>
</comment>
<dbReference type="SFLD" id="SFLDS00029">
    <property type="entry name" value="Radical_SAM"/>
    <property type="match status" value="1"/>
</dbReference>
<dbReference type="Pfam" id="PF13353">
    <property type="entry name" value="Fer4_12"/>
    <property type="match status" value="1"/>
</dbReference>
<evidence type="ECO:0000256" key="4">
    <source>
        <dbReference type="ARBA" id="ARBA00022723"/>
    </source>
</evidence>
<keyword evidence="6" id="KW-0411">Iron-sulfur</keyword>
<evidence type="ECO:0000313" key="7">
    <source>
        <dbReference type="EMBL" id="MCC9627106.1"/>
    </source>
</evidence>
<evidence type="ECO:0000256" key="5">
    <source>
        <dbReference type="ARBA" id="ARBA00023004"/>
    </source>
</evidence>
<dbReference type="GO" id="GO:0004748">
    <property type="term" value="F:ribonucleoside-diphosphate reductase activity, thioredoxin disulfide as acceptor"/>
    <property type="evidence" value="ECO:0007669"/>
    <property type="project" value="TreeGrafter"/>
</dbReference>
<accession>A0A9X1MIC2</accession>
<dbReference type="SFLD" id="SFLDG01066">
    <property type="entry name" value="organic_radical-activating_enz"/>
    <property type="match status" value="1"/>
</dbReference>
<organism evidence="7 8">
    <name type="scientific">Blastopirellula sediminis</name>
    <dbReference type="NCBI Taxonomy" id="2894196"/>
    <lineage>
        <taxon>Bacteria</taxon>
        <taxon>Pseudomonadati</taxon>
        <taxon>Planctomycetota</taxon>
        <taxon>Planctomycetia</taxon>
        <taxon>Pirellulales</taxon>
        <taxon>Pirellulaceae</taxon>
        <taxon>Blastopirellula</taxon>
    </lineage>
</organism>
<dbReference type="SUPFAM" id="SSF102114">
    <property type="entry name" value="Radical SAM enzymes"/>
    <property type="match status" value="1"/>
</dbReference>
<dbReference type="AlphaFoldDB" id="A0A9X1MIC2"/>
<reference evidence="7" key="1">
    <citation type="submission" date="2021-11" db="EMBL/GenBank/DDBJ databases">
        <title>Genome sequence.</title>
        <authorList>
            <person name="Sun Q."/>
        </authorList>
    </citation>
    <scope>NUCLEOTIDE SEQUENCE</scope>
    <source>
        <strain evidence="7">JC732</strain>
    </source>
</reference>